<comment type="catalytic activity">
    <reaction evidence="6">
        <text>Couples ATP hydrolysis with the unwinding of duplex DNA by translocating in the 3'-5' direction.</text>
        <dbReference type="EC" id="5.6.2.4"/>
    </reaction>
</comment>
<dbReference type="EC" id="5.6.2.4" evidence="7"/>
<keyword evidence="5" id="KW-0413">Isomerase</keyword>
<sequence length="537" mass="61432">MNIKILVAGPGTGKTTKFIELISQFKTPDNLLVISFTNTTVNQLRKDIKKGGIIIPEEKCTTLHRLALRIASPGKQYILTDKELGIVMNDAKRLDQEYEKICEKLNCKDFSQVIRQAINYAKTNPALVKERLGQIDLLLVDEFQDFNVLEQELILELAKIASETWVAGDDDQAIYDFKHANPQGIIDLHNTHPKIEHEGKCFRCPKSVIEKSLNLIRKNSNRVDKKWLPVGNEGFINAAQFKTKDKEVEGIISKIHEIKESSKDASIMILYPMSDALHTLPTKLLEEGINFTEFAKELRPFYELKHLLSLFLMNDPFLHLRLLLELDKSKAKQFYDVVEKIENMPTTLADLTLTFDSHKKLLELIKSKIDFLSEFDSQTIKNILDLPTYSLAKEVVKNAETAEQIIEQLNNYIEEQFELDDKGVNLMTIHKSKGLEADYVFIIGATEGVLPNVRPSLTIEGQRRLMFVALTRCKSGVFISTAFQWPKGEGLVHRVQKNKFKFNYRTQCWEGSTSSFLTEMDCEVKESFDQIINPQNN</sequence>
<evidence type="ECO:0000256" key="9">
    <source>
        <dbReference type="PROSITE-ProRule" id="PRU00560"/>
    </source>
</evidence>
<dbReference type="STRING" id="1797768.A3C59_02505"/>
<dbReference type="AlphaFoldDB" id="A0A1F5JMZ2"/>
<evidence type="ECO:0000256" key="2">
    <source>
        <dbReference type="ARBA" id="ARBA00022801"/>
    </source>
</evidence>
<evidence type="ECO:0000313" key="12">
    <source>
        <dbReference type="Proteomes" id="UP000176902"/>
    </source>
</evidence>
<evidence type="ECO:0000256" key="8">
    <source>
        <dbReference type="ARBA" id="ARBA00048988"/>
    </source>
</evidence>
<name>A0A1F5JMZ2_9BACT</name>
<evidence type="ECO:0000256" key="1">
    <source>
        <dbReference type="ARBA" id="ARBA00022741"/>
    </source>
</evidence>
<gene>
    <name evidence="11" type="ORF">A3C59_02505</name>
</gene>
<dbReference type="Pfam" id="PF13361">
    <property type="entry name" value="UvrD_C"/>
    <property type="match status" value="1"/>
</dbReference>
<dbReference type="GO" id="GO:0016887">
    <property type="term" value="F:ATP hydrolysis activity"/>
    <property type="evidence" value="ECO:0007669"/>
    <property type="project" value="RHEA"/>
</dbReference>
<evidence type="ECO:0000256" key="4">
    <source>
        <dbReference type="ARBA" id="ARBA00022840"/>
    </source>
</evidence>
<dbReference type="PROSITE" id="PS51198">
    <property type="entry name" value="UVRD_HELICASE_ATP_BIND"/>
    <property type="match status" value="1"/>
</dbReference>
<dbReference type="EMBL" id="MFCV01000049">
    <property type="protein sequence ID" value="OGE29966.1"/>
    <property type="molecule type" value="Genomic_DNA"/>
</dbReference>
<dbReference type="GO" id="GO:0005524">
    <property type="term" value="F:ATP binding"/>
    <property type="evidence" value="ECO:0007669"/>
    <property type="project" value="UniProtKB-UniRule"/>
</dbReference>
<reference evidence="11 12" key="1">
    <citation type="journal article" date="2016" name="Nat. Commun.">
        <title>Thousands of microbial genomes shed light on interconnected biogeochemical processes in an aquifer system.</title>
        <authorList>
            <person name="Anantharaman K."/>
            <person name="Brown C.T."/>
            <person name="Hug L.A."/>
            <person name="Sharon I."/>
            <person name="Castelle C.J."/>
            <person name="Probst A.J."/>
            <person name="Thomas B.C."/>
            <person name="Singh A."/>
            <person name="Wilkins M.J."/>
            <person name="Karaoz U."/>
            <person name="Brodie E.L."/>
            <person name="Williams K.H."/>
            <person name="Hubbard S.S."/>
            <person name="Banfield J.F."/>
        </authorList>
    </citation>
    <scope>NUCLEOTIDE SEQUENCE [LARGE SCALE GENOMIC DNA]</scope>
</reference>
<comment type="catalytic activity">
    <reaction evidence="8">
        <text>ATP + H2O = ADP + phosphate + H(+)</text>
        <dbReference type="Rhea" id="RHEA:13065"/>
        <dbReference type="ChEBI" id="CHEBI:15377"/>
        <dbReference type="ChEBI" id="CHEBI:15378"/>
        <dbReference type="ChEBI" id="CHEBI:30616"/>
        <dbReference type="ChEBI" id="CHEBI:43474"/>
        <dbReference type="ChEBI" id="CHEBI:456216"/>
        <dbReference type="EC" id="5.6.2.4"/>
    </reaction>
</comment>
<organism evidence="11 12">
    <name type="scientific">Candidatus Daviesbacteria bacterium RIFCSPHIGHO2_02_FULL_36_13</name>
    <dbReference type="NCBI Taxonomy" id="1797768"/>
    <lineage>
        <taxon>Bacteria</taxon>
        <taxon>Candidatus Daviesiibacteriota</taxon>
    </lineage>
</organism>
<keyword evidence="4 9" id="KW-0067">ATP-binding</keyword>
<dbReference type="InterPro" id="IPR027417">
    <property type="entry name" value="P-loop_NTPase"/>
</dbReference>
<evidence type="ECO:0000256" key="3">
    <source>
        <dbReference type="ARBA" id="ARBA00022806"/>
    </source>
</evidence>
<dbReference type="Gene3D" id="3.40.50.300">
    <property type="entry name" value="P-loop containing nucleotide triphosphate hydrolases"/>
    <property type="match status" value="3"/>
</dbReference>
<dbReference type="PANTHER" id="PTHR11070:SF2">
    <property type="entry name" value="ATP-DEPENDENT DNA HELICASE SRS2"/>
    <property type="match status" value="1"/>
</dbReference>
<evidence type="ECO:0000256" key="6">
    <source>
        <dbReference type="ARBA" id="ARBA00034617"/>
    </source>
</evidence>
<dbReference type="SUPFAM" id="SSF52540">
    <property type="entry name" value="P-loop containing nucleoside triphosphate hydrolases"/>
    <property type="match status" value="1"/>
</dbReference>
<dbReference type="InterPro" id="IPR000212">
    <property type="entry name" value="DNA_helicase_UvrD/REP"/>
</dbReference>
<proteinExistence type="predicted"/>
<feature type="binding site" evidence="9">
    <location>
        <begin position="8"/>
        <end position="15"/>
    </location>
    <ligand>
        <name>ATP</name>
        <dbReference type="ChEBI" id="CHEBI:30616"/>
    </ligand>
</feature>
<evidence type="ECO:0000313" key="11">
    <source>
        <dbReference type="EMBL" id="OGE29966.1"/>
    </source>
</evidence>
<keyword evidence="1 9" id="KW-0547">Nucleotide-binding</keyword>
<keyword evidence="2 9" id="KW-0378">Hydrolase</keyword>
<evidence type="ECO:0000259" key="10">
    <source>
        <dbReference type="PROSITE" id="PS51198"/>
    </source>
</evidence>
<keyword evidence="3 9" id="KW-0347">Helicase</keyword>
<comment type="caution">
    <text evidence="11">The sequence shown here is derived from an EMBL/GenBank/DDBJ whole genome shotgun (WGS) entry which is preliminary data.</text>
</comment>
<evidence type="ECO:0000256" key="7">
    <source>
        <dbReference type="ARBA" id="ARBA00034808"/>
    </source>
</evidence>
<dbReference type="PANTHER" id="PTHR11070">
    <property type="entry name" value="UVRD / RECB / PCRA DNA HELICASE FAMILY MEMBER"/>
    <property type="match status" value="1"/>
</dbReference>
<protein>
    <recommendedName>
        <fullName evidence="7">DNA 3'-5' helicase</fullName>
        <ecNumber evidence="7">5.6.2.4</ecNumber>
    </recommendedName>
</protein>
<dbReference type="Proteomes" id="UP000176902">
    <property type="component" value="Unassembled WGS sequence"/>
</dbReference>
<dbReference type="Gene3D" id="1.10.486.10">
    <property type="entry name" value="PCRA, domain 4"/>
    <property type="match status" value="1"/>
</dbReference>
<dbReference type="Pfam" id="PF00580">
    <property type="entry name" value="UvrD-helicase"/>
    <property type="match status" value="2"/>
</dbReference>
<dbReference type="GO" id="GO:0000725">
    <property type="term" value="P:recombinational repair"/>
    <property type="evidence" value="ECO:0007669"/>
    <property type="project" value="TreeGrafter"/>
</dbReference>
<dbReference type="GO" id="GO:0003677">
    <property type="term" value="F:DNA binding"/>
    <property type="evidence" value="ECO:0007669"/>
    <property type="project" value="InterPro"/>
</dbReference>
<dbReference type="InterPro" id="IPR014016">
    <property type="entry name" value="UvrD-like_ATP-bd"/>
</dbReference>
<dbReference type="InterPro" id="IPR014017">
    <property type="entry name" value="DNA_helicase_UvrD-like_C"/>
</dbReference>
<dbReference type="GO" id="GO:0043138">
    <property type="term" value="F:3'-5' DNA helicase activity"/>
    <property type="evidence" value="ECO:0007669"/>
    <property type="project" value="UniProtKB-EC"/>
</dbReference>
<accession>A0A1F5JMZ2</accession>
<evidence type="ECO:0000256" key="5">
    <source>
        <dbReference type="ARBA" id="ARBA00023235"/>
    </source>
</evidence>
<feature type="domain" description="UvrD-like helicase ATP-binding" evidence="10">
    <location>
        <begin position="1"/>
        <end position="205"/>
    </location>
</feature>